<evidence type="ECO:0000313" key="11">
    <source>
        <dbReference type="EMBL" id="MBA5639970.1"/>
    </source>
</evidence>
<dbReference type="InterPro" id="IPR024176">
    <property type="entry name" value="Citrate_synthase_bac-typ"/>
</dbReference>
<dbReference type="Proteomes" id="UP000534388">
    <property type="component" value="Unassembled WGS sequence"/>
</dbReference>
<dbReference type="Gene3D" id="2.20.28.60">
    <property type="match status" value="1"/>
</dbReference>
<evidence type="ECO:0000256" key="8">
    <source>
        <dbReference type="PIRSR" id="PIRSR001369-1"/>
    </source>
</evidence>
<dbReference type="SUPFAM" id="SSF48256">
    <property type="entry name" value="Citrate synthase"/>
    <property type="match status" value="1"/>
</dbReference>
<evidence type="ECO:0000256" key="6">
    <source>
        <dbReference type="NCBIfam" id="TIGR01798"/>
    </source>
</evidence>
<dbReference type="NCBIfam" id="TIGR01798">
    <property type="entry name" value="cit_synth_I"/>
    <property type="match status" value="1"/>
</dbReference>
<dbReference type="PANTHER" id="PTHR42871:SF1">
    <property type="entry name" value="CITRATE SYNTHASE"/>
    <property type="match status" value="1"/>
</dbReference>
<comment type="pathway">
    <text evidence="1 9">Carbohydrate metabolism; tricarboxylic acid cycle; isocitrate from oxaloacetate: step 1/2.</text>
</comment>
<dbReference type="PANTHER" id="PTHR42871">
    <property type="entry name" value="CITRATE SYNTHASE"/>
    <property type="match status" value="1"/>
</dbReference>
<evidence type="ECO:0000313" key="12">
    <source>
        <dbReference type="Proteomes" id="UP000534388"/>
    </source>
</evidence>
<feature type="active site" evidence="8">
    <location>
        <position position="368"/>
    </location>
</feature>
<evidence type="ECO:0000256" key="2">
    <source>
        <dbReference type="ARBA" id="ARBA00010566"/>
    </source>
</evidence>
<evidence type="ECO:0000256" key="10">
    <source>
        <dbReference type="RuleBase" id="RU003406"/>
    </source>
</evidence>
<keyword evidence="12" id="KW-1185">Reference proteome</keyword>
<sequence>MNTSENKATLSFSDGSPSIDFPIYKGTVGPDVIDIRKLYAGTGKFTYDPGFMSTAACNSSITYIDGDKGELLYRGYPIEQLAVNADFMESCYLLLNGELPNAAQKKKFVDTVSKHTMVHEQMQFFFRGFRRDAHPMSVLVGTVGALASFYHDSLDINDPHHREVSAIRLIAKMPTLVAMSYKYSIGQPFVYPRNDLSYSANFMRMMFGNPCEEYKVNDVLVRALDRILILHADHEQNASTSTVRLSGSSGANPFACIAAGIACLWGPAHGGANEAALNMLKEIGTVDKIPEFIAKVKDKNSGVKLMGFGHRVYKNFDPRAKLMRETCHEVLNELGLHDDPLFKLAMELEKIALNDEYFVSRKLYPNVDFYSGIVQSALGIPVSLFTGIFAMARTIGWIAQWNEMISDPEQKIGRPRQLFVGSTTREVLPIDKRA</sequence>
<evidence type="ECO:0000256" key="7">
    <source>
        <dbReference type="PIRNR" id="PIRNR001369"/>
    </source>
</evidence>
<evidence type="ECO:0000256" key="3">
    <source>
        <dbReference type="ARBA" id="ARBA00022532"/>
    </source>
</evidence>
<dbReference type="GO" id="GO:0005737">
    <property type="term" value="C:cytoplasm"/>
    <property type="evidence" value="ECO:0007669"/>
    <property type="project" value="InterPro"/>
</dbReference>
<comment type="catalytic activity">
    <reaction evidence="5 9">
        <text>oxaloacetate + acetyl-CoA + H2O = citrate + CoA + H(+)</text>
        <dbReference type="Rhea" id="RHEA:16845"/>
        <dbReference type="ChEBI" id="CHEBI:15377"/>
        <dbReference type="ChEBI" id="CHEBI:15378"/>
        <dbReference type="ChEBI" id="CHEBI:16452"/>
        <dbReference type="ChEBI" id="CHEBI:16947"/>
        <dbReference type="ChEBI" id="CHEBI:57287"/>
        <dbReference type="ChEBI" id="CHEBI:57288"/>
        <dbReference type="EC" id="2.3.3.16"/>
    </reaction>
</comment>
<protein>
    <recommendedName>
        <fullName evidence="6 7">Citrate synthase</fullName>
    </recommendedName>
</protein>
<dbReference type="PROSITE" id="PS00480">
    <property type="entry name" value="CITRATE_SYNTHASE"/>
    <property type="match status" value="1"/>
</dbReference>
<dbReference type="Gene3D" id="1.10.580.10">
    <property type="entry name" value="Citrate Synthase, domain 1"/>
    <property type="match status" value="1"/>
</dbReference>
<dbReference type="Pfam" id="PF00285">
    <property type="entry name" value="Citrate_synt"/>
    <property type="match status" value="1"/>
</dbReference>
<dbReference type="InterPro" id="IPR019810">
    <property type="entry name" value="Citrate_synthase_AS"/>
</dbReference>
<dbReference type="CDD" id="cd06114">
    <property type="entry name" value="EcCS_like"/>
    <property type="match status" value="1"/>
</dbReference>
<keyword evidence="3 9" id="KW-0816">Tricarboxylic acid cycle</keyword>
<proteinExistence type="inferred from homology"/>
<dbReference type="AlphaFoldDB" id="A0A7W2EWQ4"/>
<dbReference type="InterPro" id="IPR002020">
    <property type="entry name" value="Citrate_synthase"/>
</dbReference>
<evidence type="ECO:0000256" key="9">
    <source>
        <dbReference type="RuleBase" id="RU003370"/>
    </source>
</evidence>
<dbReference type="InterPro" id="IPR036969">
    <property type="entry name" value="Citrate_synthase_sf"/>
</dbReference>
<dbReference type="PRINTS" id="PR00143">
    <property type="entry name" value="CITRTSNTHASE"/>
</dbReference>
<feature type="active site" evidence="8">
    <location>
        <position position="310"/>
    </location>
</feature>
<dbReference type="GO" id="GO:0006099">
    <property type="term" value="P:tricarboxylic acid cycle"/>
    <property type="evidence" value="ECO:0007669"/>
    <property type="project" value="UniProtKB-UniRule"/>
</dbReference>
<dbReference type="GO" id="GO:0036440">
    <property type="term" value="F:citrate synthase activity"/>
    <property type="evidence" value="ECO:0007669"/>
    <property type="project" value="UniProtKB-EC"/>
</dbReference>
<dbReference type="FunFam" id="1.10.230.10:FF:000002">
    <property type="entry name" value="Citrate synthase"/>
    <property type="match status" value="1"/>
</dbReference>
<accession>A0A7W2EWQ4</accession>
<comment type="similarity">
    <text evidence="2 7 10">Belongs to the citrate synthase family.</text>
</comment>
<dbReference type="EMBL" id="JACEZT010000022">
    <property type="protein sequence ID" value="MBA5639970.1"/>
    <property type="molecule type" value="Genomic_DNA"/>
</dbReference>
<keyword evidence="11" id="KW-0012">Acyltransferase</keyword>
<dbReference type="InterPro" id="IPR010953">
    <property type="entry name" value="Citrate_synthase_typ-I"/>
</dbReference>
<evidence type="ECO:0000256" key="5">
    <source>
        <dbReference type="ARBA" id="ARBA00049288"/>
    </source>
</evidence>
<evidence type="ECO:0000256" key="4">
    <source>
        <dbReference type="ARBA" id="ARBA00022679"/>
    </source>
</evidence>
<dbReference type="UniPathway" id="UPA00223">
    <property type="reaction ID" value="UER00717"/>
</dbReference>
<dbReference type="InterPro" id="IPR016143">
    <property type="entry name" value="Citrate_synth-like_sm_a-sub"/>
</dbReference>
<organism evidence="11 12">
    <name type="scientific">Rugamonas brunnea</name>
    <dbReference type="NCBI Taxonomy" id="2758569"/>
    <lineage>
        <taxon>Bacteria</taxon>
        <taxon>Pseudomonadati</taxon>
        <taxon>Pseudomonadota</taxon>
        <taxon>Betaproteobacteria</taxon>
        <taxon>Burkholderiales</taxon>
        <taxon>Oxalobacteraceae</taxon>
        <taxon>Telluria group</taxon>
        <taxon>Rugamonas</taxon>
    </lineage>
</organism>
<keyword evidence="4 7" id="KW-0808">Transferase</keyword>
<evidence type="ECO:0000256" key="1">
    <source>
        <dbReference type="ARBA" id="ARBA00004751"/>
    </source>
</evidence>
<dbReference type="RefSeq" id="WP_182166967.1">
    <property type="nucleotide sequence ID" value="NZ_JACEZT010000022.1"/>
</dbReference>
<dbReference type="Gene3D" id="1.10.230.10">
    <property type="entry name" value="Cytochrome P450-Terp, domain 2"/>
    <property type="match status" value="1"/>
</dbReference>
<reference evidence="11 12" key="1">
    <citation type="submission" date="2020-07" db="EMBL/GenBank/DDBJ databases">
        <title>Novel species isolated from subtropical streams in China.</title>
        <authorList>
            <person name="Lu H."/>
        </authorList>
    </citation>
    <scope>NUCLEOTIDE SEQUENCE [LARGE SCALE GENOMIC DNA]</scope>
    <source>
        <strain evidence="11 12">LX20W</strain>
    </source>
</reference>
<gene>
    <name evidence="11" type="primary">gltA</name>
    <name evidence="11" type="ORF">H3H37_23190</name>
</gene>
<dbReference type="NCBIfam" id="NF004126">
    <property type="entry name" value="PRK05614.1"/>
    <property type="match status" value="1"/>
</dbReference>
<name>A0A7W2EWQ4_9BURK</name>
<comment type="caution">
    <text evidence="11">The sequence shown here is derived from an EMBL/GenBank/DDBJ whole genome shotgun (WGS) entry which is preliminary data.</text>
</comment>
<dbReference type="PIRSF" id="PIRSF001369">
    <property type="entry name" value="Citrate_synth"/>
    <property type="match status" value="1"/>
</dbReference>
<dbReference type="InterPro" id="IPR016142">
    <property type="entry name" value="Citrate_synth-like_lrg_a-sub"/>
</dbReference>